<evidence type="ECO:0000256" key="1">
    <source>
        <dbReference type="SAM" id="MobiDB-lite"/>
    </source>
</evidence>
<name>A0A1S7DM01_MCV2</name>
<evidence type="ECO:0000313" key="2">
    <source>
        <dbReference type="EMBL" id="AQY16733.1"/>
    </source>
</evidence>
<feature type="compositionally biased region" description="Basic residues" evidence="1">
    <location>
        <begin position="123"/>
        <end position="140"/>
    </location>
</feature>
<dbReference type="Proteomes" id="UP000317568">
    <property type="component" value="Genome"/>
</dbReference>
<protein>
    <submittedName>
        <fullName evidence="2">MC159.1</fullName>
    </submittedName>
</protein>
<accession>A0A1S7DM01</accession>
<evidence type="ECO:0000313" key="4">
    <source>
        <dbReference type="EMBL" id="AYO87965.1"/>
    </source>
</evidence>
<dbReference type="EMBL" id="MH320551">
    <property type="protein sequence ID" value="AYO88305.1"/>
    <property type="molecule type" value="Genomic_DNA"/>
</dbReference>
<dbReference type="EMBL" id="MH320550">
    <property type="protein sequence ID" value="AYO88135.1"/>
    <property type="molecule type" value="Genomic_DNA"/>
</dbReference>
<feature type="compositionally biased region" description="Polar residues" evidence="1">
    <location>
        <begin position="69"/>
        <end position="85"/>
    </location>
</feature>
<reference evidence="3" key="3">
    <citation type="submission" date="2018-05" db="EMBL/GenBank/DDBJ databases">
        <authorList>
            <person name="Zorec T.M."/>
            <person name="Hosnjak L."/>
            <person name="Kutnjak D."/>
            <person name="Kusar B."/>
            <person name="Trcko K."/>
            <person name="Kocjan B.J."/>
            <person name="Li Y."/>
            <person name="Krizmaric M."/>
            <person name="Miljkovic J."/>
            <person name="Ravnikar M."/>
            <person name="Poljak M."/>
        </authorList>
    </citation>
    <scope>NUCLEOTIDE SEQUENCE</scope>
    <source>
        <strain evidence="3">MCV2_MB98</strain>
        <strain evidence="4">MCV2_MC313</strain>
        <strain evidence="5">MCV2_MC316</strain>
        <strain evidence="6">MCV2_MC332</strain>
        <strain evidence="7">MCV2_MC515</strain>
    </source>
</reference>
<evidence type="ECO:0000313" key="6">
    <source>
        <dbReference type="EMBL" id="AYO88305.1"/>
    </source>
</evidence>
<evidence type="ECO:0000313" key="5">
    <source>
        <dbReference type="EMBL" id="AYO88135.1"/>
    </source>
</evidence>
<dbReference type="Proteomes" id="UP000320664">
    <property type="component" value="Segment"/>
</dbReference>
<reference evidence="2" key="1">
    <citation type="journal article" date="2017" name="J. Gen. Virol.">
        <title>Recombination events and variability among full-length genomes of co-circulating molluscum contagiosum virus subtypes 1 and 2.</title>
        <authorList>
            <person name="Lopez-Bueno A."/>
            <person name="Parras-Molto M."/>
            <person name="Lopez-Barrantes O."/>
            <person name="Belda S."/>
            <person name="Alejo A."/>
        </authorList>
    </citation>
    <scope>NUCLEOTIDE SEQUENCE</scope>
    <source>
        <strain evidence="2">Madrid 2016_1</strain>
    </source>
</reference>
<feature type="region of interest" description="Disordered" evidence="1">
    <location>
        <begin position="31"/>
        <end position="140"/>
    </location>
</feature>
<evidence type="ECO:0000313" key="7">
    <source>
        <dbReference type="EMBL" id="AYO89183.1"/>
    </source>
</evidence>
<dbReference type="Proteomes" id="UP000320816">
    <property type="component" value="Segment"/>
</dbReference>
<feature type="compositionally biased region" description="Polar residues" evidence="1">
    <location>
        <begin position="92"/>
        <end position="121"/>
    </location>
</feature>
<dbReference type="EMBL" id="MH320549">
    <property type="protein sequence ID" value="AYO87965.1"/>
    <property type="molecule type" value="Genomic_DNA"/>
</dbReference>
<reference evidence="3" key="2">
    <citation type="journal article" date="2018" name="Viruses">
        <title>New Insights into the Evolutionary and Genomic Landscape of Molluscum Contagiosum Virus (MCV) based on Nine MCV1 and Six MCV2 Complete Genome Sequences.</title>
        <authorList>
            <person name="Zorec T."/>
            <person name="Kutnjak D."/>
            <person name="Hosnjak L."/>
            <person name="Kusar B."/>
            <person name="Trcko K."/>
            <person name="Kocjan B."/>
            <person name="Li Y."/>
            <person name="Krizmaric M."/>
            <person name="Miljkovic J."/>
            <person name="Ravnikar M."/>
            <person name="Poljak M."/>
        </authorList>
    </citation>
    <scope>NUCLEOTIDE SEQUENCE [LARGE SCALE GENOMIC DNA]</scope>
    <source>
        <strain evidence="3">MCV2_MB98</strain>
        <strain evidence="4">MCV2_MC313</strain>
        <strain evidence="5">MCV2_MC316</strain>
        <strain evidence="6">MCV2_MC332</strain>
        <strain evidence="7">MCV2_MC515</strain>
    </source>
</reference>
<dbReference type="Proteomes" id="UP000319755">
    <property type="component" value="Genome"/>
</dbReference>
<dbReference type="Proteomes" id="UP000317891">
    <property type="component" value="Segment"/>
</dbReference>
<dbReference type="EMBL" id="KY040274">
    <property type="protein sequence ID" value="AQY16733.1"/>
    <property type="molecule type" value="Genomic_DNA"/>
</dbReference>
<gene>
    <name evidence="2" type="primary">MC159.1R</name>
</gene>
<organismHost>
    <name type="scientific">Homo sapiens</name>
    <name type="common">Human</name>
    <dbReference type="NCBI Taxonomy" id="9606"/>
</organismHost>
<evidence type="ECO:0000313" key="3">
    <source>
        <dbReference type="EMBL" id="AYO87795.1"/>
    </source>
</evidence>
<dbReference type="EMBL" id="MH320548">
    <property type="protein sequence ID" value="AYO87795.1"/>
    <property type="molecule type" value="Genomic_DNA"/>
</dbReference>
<sequence length="140" mass="16035">MPTVAVACLIFTFGPSLASRKLSFAEEATAPIPRAQTWTSPRPHTLALQSPRARSPYNPRLQDPCPCSRASTRSPYSRLRSQTWRSLAPRPRSQTRSLRPRLRSQTWRNLQSRPRAQTWTSPRPRRLALPRKQSPRARSP</sequence>
<organism evidence="2">
    <name type="scientific">Molluscum contagiosum virus subtype 2</name>
    <name type="common">MOCV</name>
    <name type="synonym">MCVII</name>
    <dbReference type="NCBI Taxonomy" id="10281"/>
    <lineage>
        <taxon>Viruses</taxon>
        <taxon>Varidnaviria</taxon>
        <taxon>Bamfordvirae</taxon>
        <taxon>Nucleocytoviricota</taxon>
        <taxon>Pokkesviricetes</taxon>
        <taxon>Chitovirales</taxon>
        <taxon>Poxviridae</taxon>
        <taxon>Chordopoxvirinae</taxon>
        <taxon>Molluscipoxvirus</taxon>
        <taxon>Molluscipoxvirus molluscum</taxon>
        <taxon>Molluscum contagiosum virus</taxon>
    </lineage>
</organism>
<proteinExistence type="predicted"/>
<dbReference type="EMBL" id="MH320556">
    <property type="protein sequence ID" value="AYO89183.1"/>
    <property type="molecule type" value="Genomic_DNA"/>
</dbReference>
<dbReference type="Proteomes" id="UP000315637">
    <property type="component" value="Segment"/>
</dbReference>